<keyword evidence="4" id="KW-1185">Reference proteome</keyword>
<dbReference type="Pfam" id="PF23411">
    <property type="entry name" value="Beta-prop_Vps41"/>
    <property type="match status" value="1"/>
</dbReference>
<evidence type="ECO:0000313" key="4">
    <source>
        <dbReference type="Proteomes" id="UP000699462"/>
    </source>
</evidence>
<comment type="caution">
    <text evidence="3">The sequence shown here is derived from an EMBL/GenBank/DDBJ whole genome shotgun (WGS) entry which is preliminary data.</text>
</comment>
<organism evidence="3 4">
    <name type="scientific">Paragonimus westermani</name>
    <dbReference type="NCBI Taxonomy" id="34504"/>
    <lineage>
        <taxon>Eukaryota</taxon>
        <taxon>Metazoa</taxon>
        <taxon>Spiralia</taxon>
        <taxon>Lophotrochozoa</taxon>
        <taxon>Platyhelminthes</taxon>
        <taxon>Trematoda</taxon>
        <taxon>Digenea</taxon>
        <taxon>Plagiorchiida</taxon>
        <taxon>Troglotremata</taxon>
        <taxon>Troglotrematidae</taxon>
        <taxon>Paragonimus</taxon>
    </lineage>
</organism>
<sequence>MAETFEVAELAEDLDEEAGTETKEPRLKYRQLENDMKNLTSTDTITCLTPHPKFLAIGTELGRVHVLDHLGFSTENGLHSVVSPSLRFWCTIYTQ</sequence>
<reference evidence="3 4" key="1">
    <citation type="submission" date="2019-07" db="EMBL/GenBank/DDBJ databases">
        <title>Annotation for the trematode Paragonimus westermani.</title>
        <authorList>
            <person name="Choi Y.-J."/>
        </authorList>
    </citation>
    <scope>NUCLEOTIDE SEQUENCE [LARGE SCALE GENOMIC DNA]</scope>
    <source>
        <strain evidence="3">180907_Pwestermani</strain>
    </source>
</reference>
<protein>
    <recommendedName>
        <fullName evidence="2">Vps41 beta-propeller domain-containing protein</fullName>
    </recommendedName>
</protein>
<dbReference type="AlphaFoldDB" id="A0A8T0DPB8"/>
<feature type="compositionally biased region" description="Acidic residues" evidence="1">
    <location>
        <begin position="9"/>
        <end position="19"/>
    </location>
</feature>
<feature type="domain" description="Vps41 beta-propeller" evidence="2">
    <location>
        <begin position="27"/>
        <end position="74"/>
    </location>
</feature>
<name>A0A8T0DPB8_9TREM</name>
<evidence type="ECO:0000313" key="3">
    <source>
        <dbReference type="EMBL" id="KAF8569583.1"/>
    </source>
</evidence>
<feature type="region of interest" description="Disordered" evidence="1">
    <location>
        <begin position="1"/>
        <end position="28"/>
    </location>
</feature>
<dbReference type="EMBL" id="JTDF01001756">
    <property type="protein sequence ID" value="KAF8569583.1"/>
    <property type="molecule type" value="Genomic_DNA"/>
</dbReference>
<accession>A0A8T0DPB8</accession>
<dbReference type="OrthoDB" id="244107at2759"/>
<dbReference type="Proteomes" id="UP000699462">
    <property type="component" value="Unassembled WGS sequence"/>
</dbReference>
<evidence type="ECO:0000256" key="1">
    <source>
        <dbReference type="SAM" id="MobiDB-lite"/>
    </source>
</evidence>
<dbReference type="InterPro" id="IPR057780">
    <property type="entry name" value="Beta-prop_Vps41"/>
</dbReference>
<proteinExistence type="predicted"/>
<gene>
    <name evidence="3" type="ORF">P879_09691</name>
</gene>
<evidence type="ECO:0000259" key="2">
    <source>
        <dbReference type="Pfam" id="PF23411"/>
    </source>
</evidence>